<comment type="caution">
    <text evidence="6">The sequence shown here is derived from an EMBL/GenBank/DDBJ whole genome shotgun (WGS) entry which is preliminary data.</text>
</comment>
<dbReference type="SUPFAM" id="SSF81296">
    <property type="entry name" value="E set domains"/>
    <property type="match status" value="1"/>
</dbReference>
<keyword evidence="3 6" id="KW-0326">Glycosidase</keyword>
<accession>A0A1E3A946</accession>
<dbReference type="SMART" id="SM00642">
    <property type="entry name" value="Aamy"/>
    <property type="match status" value="1"/>
</dbReference>
<evidence type="ECO:0000313" key="9">
    <source>
        <dbReference type="Proteomes" id="UP000094067"/>
    </source>
</evidence>
<dbReference type="InterPro" id="IPR014756">
    <property type="entry name" value="Ig_E-set"/>
</dbReference>
<feature type="compositionally biased region" description="Basic and acidic residues" evidence="4">
    <location>
        <begin position="711"/>
        <end position="723"/>
    </location>
</feature>
<comment type="similarity">
    <text evidence="1">Belongs to the glycosyl hydrolase 13 family.</text>
</comment>
<name>A0A1E3A946_9FIRM</name>
<feature type="domain" description="Glycosyl hydrolase family 13 catalytic" evidence="5">
    <location>
        <begin position="153"/>
        <end position="606"/>
    </location>
</feature>
<organism evidence="6 9">
    <name type="scientific">Eisenbergiella tayi</name>
    <dbReference type="NCBI Taxonomy" id="1432052"/>
    <lineage>
        <taxon>Bacteria</taxon>
        <taxon>Bacillati</taxon>
        <taxon>Bacillota</taxon>
        <taxon>Clostridia</taxon>
        <taxon>Lachnospirales</taxon>
        <taxon>Lachnospiraceae</taxon>
        <taxon>Eisenbergiella</taxon>
    </lineage>
</organism>
<evidence type="ECO:0000256" key="4">
    <source>
        <dbReference type="SAM" id="MobiDB-lite"/>
    </source>
</evidence>
<evidence type="ECO:0000313" key="11">
    <source>
        <dbReference type="Proteomes" id="UP000094869"/>
    </source>
</evidence>
<keyword evidence="2 6" id="KW-0378">Hydrolase</keyword>
<feature type="region of interest" description="Disordered" evidence="4">
    <location>
        <begin position="708"/>
        <end position="731"/>
    </location>
</feature>
<dbReference type="Proteomes" id="UP000094869">
    <property type="component" value="Unassembled WGS sequence"/>
</dbReference>
<protein>
    <submittedName>
        <fullName evidence="7">Alpha-glycosidase</fullName>
    </submittedName>
    <submittedName>
        <fullName evidence="6">Neopullulanase 1</fullName>
        <ecNumber evidence="6">3.2.1.135</ecNumber>
    </submittedName>
</protein>
<dbReference type="GO" id="GO:0031216">
    <property type="term" value="F:neopullulanase activity"/>
    <property type="evidence" value="ECO:0007669"/>
    <property type="project" value="UniProtKB-EC"/>
</dbReference>
<reference evidence="6 9" key="1">
    <citation type="submission" date="2016-07" db="EMBL/GenBank/DDBJ databases">
        <title>Characterization of isolates of Eisenbergiella tayi derived from blood cultures, using whole genome sequencing.</title>
        <authorList>
            <person name="Burdz T."/>
            <person name="Wiebe D."/>
            <person name="Huynh C."/>
            <person name="Bernard K."/>
        </authorList>
    </citation>
    <scope>NUCLEOTIDE SEQUENCE [LARGE SCALE GENOMIC DNA]</scope>
    <source>
        <strain evidence="6 9">NML 110608</strain>
    </source>
</reference>
<dbReference type="InterPro" id="IPR004185">
    <property type="entry name" value="Glyco_hydro_13_lg-like_dom"/>
</dbReference>
<dbReference type="Gene3D" id="2.60.40.1180">
    <property type="entry name" value="Golgi alpha-mannosidase II"/>
    <property type="match status" value="1"/>
</dbReference>
<evidence type="ECO:0000259" key="5">
    <source>
        <dbReference type="SMART" id="SM00642"/>
    </source>
</evidence>
<dbReference type="Pfam" id="PF02903">
    <property type="entry name" value="Alpha-amylase_N"/>
    <property type="match status" value="1"/>
</dbReference>
<keyword evidence="11" id="KW-1185">Reference proteome</keyword>
<dbReference type="CDD" id="cd02857">
    <property type="entry name" value="E_set_CDase_PDE_N"/>
    <property type="match status" value="1"/>
</dbReference>
<dbReference type="EC" id="3.2.1.135" evidence="6"/>
<dbReference type="OrthoDB" id="9805159at2"/>
<dbReference type="CDD" id="cd11338">
    <property type="entry name" value="AmyAc_CMD"/>
    <property type="match status" value="1"/>
</dbReference>
<dbReference type="Gene3D" id="2.60.40.10">
    <property type="entry name" value="Immunoglobulins"/>
    <property type="match status" value="1"/>
</dbReference>
<dbReference type="SUPFAM" id="SSF51445">
    <property type="entry name" value="(Trans)glycosidases"/>
    <property type="match status" value="1"/>
</dbReference>
<dbReference type="InterPro" id="IPR006047">
    <property type="entry name" value="GH13_cat_dom"/>
</dbReference>
<dbReference type="Gene3D" id="3.20.20.80">
    <property type="entry name" value="Glycosidases"/>
    <property type="match status" value="1"/>
</dbReference>
<dbReference type="Proteomes" id="UP000094067">
    <property type="component" value="Unassembled WGS sequence"/>
</dbReference>
<dbReference type="AlphaFoldDB" id="A0A1E3A946"/>
<dbReference type="Proteomes" id="UP000094271">
    <property type="component" value="Unassembled WGS sequence"/>
</dbReference>
<dbReference type="PANTHER" id="PTHR10357">
    <property type="entry name" value="ALPHA-AMYLASE FAMILY MEMBER"/>
    <property type="match status" value="1"/>
</dbReference>
<proteinExistence type="inferred from homology"/>
<dbReference type="PANTHER" id="PTHR10357:SF210">
    <property type="entry name" value="MALTODEXTRIN GLUCOSIDASE"/>
    <property type="match status" value="1"/>
</dbReference>
<gene>
    <name evidence="6" type="primary">tvaI</name>
    <name evidence="7" type="ORF">BEI59_30175</name>
    <name evidence="6" type="ORF">BEI61_01177</name>
    <name evidence="8" type="ORF">BEI63_07460</name>
</gene>
<evidence type="ECO:0000313" key="6">
    <source>
        <dbReference type="EMBL" id="ODM05294.1"/>
    </source>
</evidence>
<dbReference type="Pfam" id="PF00128">
    <property type="entry name" value="Alpha-amylase"/>
    <property type="match status" value="2"/>
</dbReference>
<sequence length="731" mass="85193">MHESKGVWIMNFERFLRGEQHQYISSMRPVLSKRALFSDTTGNFISPAEPAPYSEVTITFRAKKNNLDRVFFVCQGQKNLMFKISSDSLFDYYEYRQLLDNEKITYYFEAQLGKVKCYYDTRGVVKQTEEHYYFCIIPGFSTPAWAKGAVMYQIYVDRFYNGDPTNDVLTGEYHYIGDKSKKVDDWYRYPSQMDVRDFYGGDLQGVLDKMDYLQDLGIDVIYFNPLFVSPSNHKYDIQDYDYIDPHVGKIVYEEGDLLPDWQHENRFAGRYINRVTNRVNLEASNQMFIDVVEEAHRRGMRVIIDGVFNHCGSFNKWLDRERIYEGKEGYAKGAFIEKDSPYHDYFMFHDENRFPYNPTYDGWWGHDTLPKLNYEGSRQLYEYIMKIAAKWVSPPFNADGWRLDVAADLGHSPDFNHRFWRDFRRSVKNANPNAIILAEHYGDPSSWLQGDQWDTVMNYDAFMEPVTWFLTGMQKHSDDYRPDLLGNGESFWSAMGYHTACFATPSLQVAMNELSNHDHSRFLTRTNKKVGRMNTLGPGAANEGVDKAVMREAVLIQMTWPGAPTIYYGDEAGLCGFTDPDNRRTYPWGREDKEMIAFHKAIIRVHKENKEFKTGSIKWMLTADNMIGYARFTKDNHSVILINNNGHEMTKELSVWELGIPKQSEMTRLIITGREGYDTEHVTYQVTAGKITVTMPPSSGVILQHKNKPVRKQEDLKTNEKTNGKNFLQFQ</sequence>
<dbReference type="PATRIC" id="fig|1432052.4.peg.1329"/>
<dbReference type="InterPro" id="IPR013783">
    <property type="entry name" value="Ig-like_fold"/>
</dbReference>
<dbReference type="GO" id="GO:0005975">
    <property type="term" value="P:carbohydrate metabolic process"/>
    <property type="evidence" value="ECO:0007669"/>
    <property type="project" value="InterPro"/>
</dbReference>
<evidence type="ECO:0000313" key="10">
    <source>
        <dbReference type="Proteomes" id="UP000094271"/>
    </source>
</evidence>
<evidence type="ECO:0000256" key="2">
    <source>
        <dbReference type="ARBA" id="ARBA00022801"/>
    </source>
</evidence>
<dbReference type="EMBL" id="MEHD01000015">
    <property type="protein sequence ID" value="ODR59330.1"/>
    <property type="molecule type" value="Genomic_DNA"/>
</dbReference>
<evidence type="ECO:0000313" key="7">
    <source>
        <dbReference type="EMBL" id="ODR43513.1"/>
    </source>
</evidence>
<dbReference type="InterPro" id="IPR013780">
    <property type="entry name" value="Glyco_hydro_b"/>
</dbReference>
<dbReference type="InterPro" id="IPR017853">
    <property type="entry name" value="GH"/>
</dbReference>
<reference evidence="7 10" key="3">
    <citation type="submission" date="2016-08" db="EMBL/GenBank/DDBJ databases">
        <authorList>
            <person name="Seilhamer J.J."/>
        </authorList>
    </citation>
    <scope>NUCLEOTIDE SEQUENCE [LARGE SCALE GENOMIC DNA]</scope>
    <source>
        <strain evidence="7 10">NML150140-1</strain>
    </source>
</reference>
<dbReference type="SUPFAM" id="SSF51011">
    <property type="entry name" value="Glycosyl hydrolase domain"/>
    <property type="match status" value="1"/>
</dbReference>
<reference evidence="8 11" key="2">
    <citation type="submission" date="2016-08" db="EMBL/GenBank/DDBJ databases">
        <title>Characterization of Isolates of Eisenbergiella tayi Derived from Blood Cultures, Using Whole Genome Sequencing.</title>
        <authorList>
            <person name="Bernier A.-M."/>
            <person name="Burdz T."/>
            <person name="Wiebe D."/>
            <person name="Bernard K."/>
        </authorList>
    </citation>
    <scope>NUCLEOTIDE SEQUENCE [LARGE SCALE GENOMIC DNA]</scope>
    <source>
        <strain evidence="8 11">NML120146</strain>
    </source>
</reference>
<evidence type="ECO:0000256" key="1">
    <source>
        <dbReference type="ARBA" id="ARBA00008061"/>
    </source>
</evidence>
<dbReference type="EMBL" id="MEHA01000034">
    <property type="protein sequence ID" value="ODR43513.1"/>
    <property type="molecule type" value="Genomic_DNA"/>
</dbReference>
<dbReference type="EMBL" id="MCGH01000002">
    <property type="protein sequence ID" value="ODM05294.1"/>
    <property type="molecule type" value="Genomic_DNA"/>
</dbReference>
<evidence type="ECO:0000313" key="8">
    <source>
        <dbReference type="EMBL" id="ODR59330.1"/>
    </source>
</evidence>
<evidence type="ECO:0000256" key="3">
    <source>
        <dbReference type="ARBA" id="ARBA00023295"/>
    </source>
</evidence>